<dbReference type="Proteomes" id="UP001381693">
    <property type="component" value="Unassembled WGS sequence"/>
</dbReference>
<evidence type="ECO:0000256" key="1">
    <source>
        <dbReference type="ARBA" id="ARBA00022670"/>
    </source>
</evidence>
<dbReference type="SUPFAM" id="SSF50494">
    <property type="entry name" value="Trypsin-like serine proteases"/>
    <property type="match status" value="1"/>
</dbReference>
<evidence type="ECO:0000259" key="8">
    <source>
        <dbReference type="PROSITE" id="PS50240"/>
    </source>
</evidence>
<dbReference type="Gene3D" id="2.40.10.10">
    <property type="entry name" value="Trypsin-like serine proteases"/>
    <property type="match status" value="2"/>
</dbReference>
<dbReference type="Pfam" id="PF00089">
    <property type="entry name" value="Trypsin"/>
    <property type="match status" value="1"/>
</dbReference>
<dbReference type="SMART" id="SM00020">
    <property type="entry name" value="Tryp_SPc"/>
    <property type="match status" value="1"/>
</dbReference>
<dbReference type="InterPro" id="IPR033116">
    <property type="entry name" value="TRYPSIN_SER"/>
</dbReference>
<evidence type="ECO:0000256" key="5">
    <source>
        <dbReference type="ARBA" id="ARBA00023157"/>
    </source>
</evidence>
<evidence type="ECO:0000256" key="7">
    <source>
        <dbReference type="SAM" id="SignalP"/>
    </source>
</evidence>
<dbReference type="PANTHER" id="PTHR24252:SF7">
    <property type="entry name" value="HYALIN"/>
    <property type="match status" value="1"/>
</dbReference>
<feature type="chain" id="PRO_5042891273" description="Peptidase S1 domain-containing protein" evidence="7">
    <location>
        <begin position="19"/>
        <end position="276"/>
    </location>
</feature>
<dbReference type="GO" id="GO:0006508">
    <property type="term" value="P:proteolysis"/>
    <property type="evidence" value="ECO:0007669"/>
    <property type="project" value="UniProtKB-KW"/>
</dbReference>
<comment type="caution">
    <text evidence="9">The sequence shown here is derived from an EMBL/GenBank/DDBJ whole genome shotgun (WGS) entry which is preliminary data.</text>
</comment>
<keyword evidence="4" id="KW-0177">Collagen degradation</keyword>
<dbReference type="PROSITE" id="PS00135">
    <property type="entry name" value="TRYPSIN_SER"/>
    <property type="match status" value="1"/>
</dbReference>
<evidence type="ECO:0000256" key="4">
    <source>
        <dbReference type="ARBA" id="ARBA00023105"/>
    </source>
</evidence>
<reference evidence="9 10" key="1">
    <citation type="submission" date="2023-11" db="EMBL/GenBank/DDBJ databases">
        <title>Halocaridina rubra genome assembly.</title>
        <authorList>
            <person name="Smith C."/>
        </authorList>
    </citation>
    <scope>NUCLEOTIDE SEQUENCE [LARGE SCALE GENOMIC DNA]</scope>
    <source>
        <strain evidence="9">EP-1</strain>
        <tissue evidence="9">Whole</tissue>
    </source>
</reference>
<dbReference type="EMBL" id="JAXCGZ010019251">
    <property type="protein sequence ID" value="KAK7066347.1"/>
    <property type="molecule type" value="Genomic_DNA"/>
</dbReference>
<accession>A0AAN8WJQ6</accession>
<proteinExistence type="predicted"/>
<evidence type="ECO:0000313" key="10">
    <source>
        <dbReference type="Proteomes" id="UP001381693"/>
    </source>
</evidence>
<dbReference type="PROSITE" id="PS00134">
    <property type="entry name" value="TRYPSIN_HIS"/>
    <property type="match status" value="1"/>
</dbReference>
<dbReference type="GO" id="GO:0030574">
    <property type="term" value="P:collagen catabolic process"/>
    <property type="evidence" value="ECO:0007669"/>
    <property type="project" value="UniProtKB-KW"/>
</dbReference>
<evidence type="ECO:0000256" key="3">
    <source>
        <dbReference type="ARBA" id="ARBA00022825"/>
    </source>
</evidence>
<dbReference type="InterPro" id="IPR043504">
    <property type="entry name" value="Peptidase_S1_PA_chymotrypsin"/>
</dbReference>
<feature type="domain" description="Peptidase S1" evidence="8">
    <location>
        <begin position="51"/>
        <end position="273"/>
    </location>
</feature>
<dbReference type="PRINTS" id="PR00722">
    <property type="entry name" value="CHYMOTRYPSIN"/>
</dbReference>
<dbReference type="PANTHER" id="PTHR24252">
    <property type="entry name" value="ACROSIN-RELATED"/>
    <property type="match status" value="1"/>
</dbReference>
<feature type="signal peptide" evidence="7">
    <location>
        <begin position="1"/>
        <end position="18"/>
    </location>
</feature>
<keyword evidence="7" id="KW-0732">Signal</keyword>
<evidence type="ECO:0000313" key="9">
    <source>
        <dbReference type="EMBL" id="KAK7066347.1"/>
    </source>
</evidence>
<evidence type="ECO:0000256" key="2">
    <source>
        <dbReference type="ARBA" id="ARBA00022801"/>
    </source>
</evidence>
<keyword evidence="3 6" id="KW-0720">Serine protease</keyword>
<protein>
    <recommendedName>
        <fullName evidence="8">Peptidase S1 domain-containing protein</fullName>
    </recommendedName>
</protein>
<dbReference type="FunFam" id="2.40.10.10:FF:000034">
    <property type="entry name" value="Eupolytin"/>
    <property type="match status" value="1"/>
</dbReference>
<dbReference type="InterPro" id="IPR001254">
    <property type="entry name" value="Trypsin_dom"/>
</dbReference>
<dbReference type="PROSITE" id="PS50240">
    <property type="entry name" value="TRYPSIN_DOM"/>
    <property type="match status" value="1"/>
</dbReference>
<dbReference type="AlphaFoldDB" id="A0AAN8WJQ6"/>
<dbReference type="InterPro" id="IPR001314">
    <property type="entry name" value="Peptidase_S1A"/>
</dbReference>
<dbReference type="CDD" id="cd00190">
    <property type="entry name" value="Tryp_SPc"/>
    <property type="match status" value="1"/>
</dbReference>
<keyword evidence="5" id="KW-1015">Disulfide bond</keyword>
<dbReference type="InterPro" id="IPR018114">
    <property type="entry name" value="TRYPSIN_HIS"/>
</dbReference>
<keyword evidence="1 6" id="KW-0645">Protease</keyword>
<sequence>MIRTLILICACLVGITTAKVNPAAGKPWHWKSPKPLVVPKGVPRVPRDARIVGGNETIPHAWPHQVALFIDDMWFCGGSLISNEWIMTAAHCMDGAWYVDVVMGAHNINNNEPSQVVMTSFSHFVHENWDSYELSNDIALIRLPSPVVFNEYINAVKLPAADPFIGTVVTPTGWGRPSDFDDNISDILRQVDVPTMNNADCNIIYGIILNSHICIDTITGKGTCNGDSGGPLNYNNVTIGITSFGASAGCEVGYPDGFTRVTYFLDWIEANTGITP</sequence>
<dbReference type="GO" id="GO:0004252">
    <property type="term" value="F:serine-type endopeptidase activity"/>
    <property type="evidence" value="ECO:0007669"/>
    <property type="project" value="InterPro"/>
</dbReference>
<dbReference type="InterPro" id="IPR009003">
    <property type="entry name" value="Peptidase_S1_PA"/>
</dbReference>
<evidence type="ECO:0000256" key="6">
    <source>
        <dbReference type="RuleBase" id="RU363034"/>
    </source>
</evidence>
<keyword evidence="10" id="KW-1185">Reference proteome</keyword>
<gene>
    <name evidence="9" type="ORF">SK128_015607</name>
</gene>
<name>A0AAN8WJQ6_HALRR</name>
<organism evidence="9 10">
    <name type="scientific">Halocaridina rubra</name>
    <name type="common">Hawaiian red shrimp</name>
    <dbReference type="NCBI Taxonomy" id="373956"/>
    <lineage>
        <taxon>Eukaryota</taxon>
        <taxon>Metazoa</taxon>
        <taxon>Ecdysozoa</taxon>
        <taxon>Arthropoda</taxon>
        <taxon>Crustacea</taxon>
        <taxon>Multicrustacea</taxon>
        <taxon>Malacostraca</taxon>
        <taxon>Eumalacostraca</taxon>
        <taxon>Eucarida</taxon>
        <taxon>Decapoda</taxon>
        <taxon>Pleocyemata</taxon>
        <taxon>Caridea</taxon>
        <taxon>Atyoidea</taxon>
        <taxon>Atyidae</taxon>
        <taxon>Halocaridina</taxon>
    </lineage>
</organism>
<keyword evidence="2 6" id="KW-0378">Hydrolase</keyword>